<evidence type="ECO:0008006" key="6">
    <source>
        <dbReference type="Google" id="ProtNLM"/>
    </source>
</evidence>
<dbReference type="InterPro" id="IPR004846">
    <property type="entry name" value="T2SS/T3SS_dom"/>
</dbReference>
<dbReference type="GO" id="GO:0009306">
    <property type="term" value="P:protein secretion"/>
    <property type="evidence" value="ECO:0007669"/>
    <property type="project" value="InterPro"/>
</dbReference>
<dbReference type="Pfam" id="PF13629">
    <property type="entry name" value="T2SS-T3SS_pil_N"/>
    <property type="match status" value="1"/>
</dbReference>
<dbReference type="EMBL" id="LZMT01000008">
    <property type="protein sequence ID" value="OBX65581.1"/>
    <property type="molecule type" value="Genomic_DNA"/>
</dbReference>
<name>A0AA91JA96_FAUOS</name>
<dbReference type="PRINTS" id="PR01337">
    <property type="entry name" value="TYPE3OMGPROT"/>
</dbReference>
<proteinExistence type="inferred from homology"/>
<organism evidence="5">
    <name type="scientific">Faucicola osloensis</name>
    <name type="common">Moraxella osloensis</name>
    <dbReference type="NCBI Taxonomy" id="34062"/>
    <lineage>
        <taxon>Bacteria</taxon>
        <taxon>Pseudomonadati</taxon>
        <taxon>Pseudomonadota</taxon>
        <taxon>Gammaproteobacteria</taxon>
        <taxon>Moraxellales</taxon>
        <taxon>Moraxellaceae</taxon>
        <taxon>Faucicola</taxon>
    </lineage>
</organism>
<dbReference type="GO" id="GO:0009279">
    <property type="term" value="C:cell outer membrane"/>
    <property type="evidence" value="ECO:0007669"/>
    <property type="project" value="UniProtKB-SubCell"/>
</dbReference>
<dbReference type="PANTHER" id="PTHR30332:SF17">
    <property type="entry name" value="TYPE IV PILIATION SYSTEM PROTEIN DR_0774-RELATED"/>
    <property type="match status" value="1"/>
</dbReference>
<evidence type="ECO:0000259" key="3">
    <source>
        <dbReference type="Pfam" id="PF00263"/>
    </source>
</evidence>
<dbReference type="InterPro" id="IPR032789">
    <property type="entry name" value="T2SS-T3SS_pil_N"/>
</dbReference>
<feature type="domain" description="Type II/III secretion system secretin-like" evidence="3">
    <location>
        <begin position="244"/>
        <end position="398"/>
    </location>
</feature>
<reference evidence="5" key="1">
    <citation type="submission" date="2016-06" db="EMBL/GenBank/DDBJ databases">
        <title>Draft genome of Moraxella osloensis CCUG 67237.</title>
        <authorList>
            <person name="Salva-Serra F."/>
            <person name="Engstrom-Jakobsson H."/>
            <person name="Thorell K."/>
            <person name="Gonzales-Siles L."/>
            <person name="Karlsson R."/>
            <person name="Boulund F."/>
            <person name="Engstrand L."/>
            <person name="Kristiansson E."/>
            <person name="Moore E."/>
        </authorList>
    </citation>
    <scope>NUCLEOTIDE SEQUENCE [LARGE SCALE GENOMIC DNA]</scope>
    <source>
        <strain evidence="5">CCUG 67237</strain>
    </source>
</reference>
<comment type="similarity">
    <text evidence="2">Belongs to the bacterial secretin family.</text>
</comment>
<dbReference type="GO" id="GO:0015627">
    <property type="term" value="C:type II protein secretion system complex"/>
    <property type="evidence" value="ECO:0007669"/>
    <property type="project" value="TreeGrafter"/>
</dbReference>
<comment type="subcellular location">
    <subcellularLocation>
        <location evidence="1">Cell outer membrane</location>
    </subcellularLocation>
</comment>
<dbReference type="InterPro" id="IPR050810">
    <property type="entry name" value="Bact_Secretion_Sys_Channel"/>
</dbReference>
<dbReference type="Pfam" id="PF00263">
    <property type="entry name" value="Secretin"/>
    <property type="match status" value="1"/>
</dbReference>
<evidence type="ECO:0000313" key="5">
    <source>
        <dbReference type="EMBL" id="OBX65581.1"/>
    </source>
</evidence>
<feature type="domain" description="Pilus formation protein N-terminal" evidence="4">
    <location>
        <begin position="25"/>
        <end position="82"/>
    </location>
</feature>
<sequence length="448" mass="48647">MKKIVGLTVLFSMSVYAQDIPIRQQVMHLYVGQSEFISDNSITNVAVGSDEILNAIAVGKKGVLITGIKSGDTTIKVWRKGSLQTINTHVYPANFFRMIQDITFYLKDFEGVSARVLGDRIIVEGDNLLPDDKNKIDAFLSQFTYVTNLTKAKSQAPDLNDQRMVYFDVKILEVSKSNMDNLGIQWGTQINGPQVGIAGEFKKSNAYRVDSEGLGLQNVPVGIVQPFATYAGLISAVTSRINILQSQGLANLIAHPVLSCKNGGNAKFLSGGQVPYNSASATGTPSVEFKDYGIKLDVSPTIQSDGSIVAKISSEISEIDKSVTVNGTPGLLTRKTDTEFSLKNGETLVLSGLNYKQITSANDSVPGISKAPIIGGLFKNNSKTDKQTELLFVVTPIVYSDKTMTVSMVKTAQAHSQESNINNTLLPKDFFDSHDNRISLSKMQDKTP</sequence>
<gene>
    <name evidence="5" type="ORF">A9299_08205</name>
</gene>
<evidence type="ECO:0000256" key="2">
    <source>
        <dbReference type="RuleBase" id="RU004003"/>
    </source>
</evidence>
<protein>
    <recommendedName>
        <fullName evidence="6">Pilus formation protein N-terminal domain-containing protein</fullName>
    </recommendedName>
</protein>
<evidence type="ECO:0000259" key="4">
    <source>
        <dbReference type="Pfam" id="PF13629"/>
    </source>
</evidence>
<dbReference type="AlphaFoldDB" id="A0AA91JA96"/>
<dbReference type="PANTHER" id="PTHR30332">
    <property type="entry name" value="PROBABLE GENERAL SECRETION PATHWAY PROTEIN D"/>
    <property type="match status" value="1"/>
</dbReference>
<comment type="caution">
    <text evidence="5">The sequence shown here is derived from an EMBL/GenBank/DDBJ whole genome shotgun (WGS) entry which is preliminary data.</text>
</comment>
<accession>A0AA91JA96</accession>
<dbReference type="InterPro" id="IPR003522">
    <property type="entry name" value="T3SS_OM_pore_YscC"/>
</dbReference>
<evidence type="ECO:0000256" key="1">
    <source>
        <dbReference type="ARBA" id="ARBA00004442"/>
    </source>
</evidence>